<sequence>MTCGWLDRVPTEKERLDEVEPTVADLVATTQALTAELGRVSARLHVLERRLSGAGSGPDEDLDSTGDIADTVRALRAAWDAEQDLLADSVRAELRAEVGEYESMKQQRDAGLAKLSSGRMPRFERDALQHEVQNLEWRVNAQEAGAVAAAHRLAADQVAAEEPWRADAVVAGEKARQEVLDIARRRLERALAADTRLPLWFRVGLGEITTPDPSRWVEAAVALVAYRLEYGVTDPISPLGEVPSAASGFAAWVRRAEAYTDIVDQLESLRP</sequence>
<protein>
    <submittedName>
        <fullName evidence="1">Uncharacterized protein</fullName>
    </submittedName>
</protein>
<evidence type="ECO:0000313" key="2">
    <source>
        <dbReference type="Proteomes" id="UP000316628"/>
    </source>
</evidence>
<dbReference type="AlphaFoldDB" id="A0A543JCU6"/>
<evidence type="ECO:0000313" key="1">
    <source>
        <dbReference type="EMBL" id="TQM80678.1"/>
    </source>
</evidence>
<dbReference type="EMBL" id="VFPP01000001">
    <property type="protein sequence ID" value="TQM80678.1"/>
    <property type="molecule type" value="Genomic_DNA"/>
</dbReference>
<accession>A0A543JCU6</accession>
<dbReference type="Proteomes" id="UP000316628">
    <property type="component" value="Unassembled WGS sequence"/>
</dbReference>
<name>A0A543JCU6_9PSEU</name>
<proteinExistence type="predicted"/>
<reference evidence="1 2" key="1">
    <citation type="submission" date="2019-06" db="EMBL/GenBank/DDBJ databases">
        <title>Sequencing the genomes of 1000 actinobacteria strains.</title>
        <authorList>
            <person name="Klenk H.-P."/>
        </authorList>
    </citation>
    <scope>NUCLEOTIDE SEQUENCE [LARGE SCALE GENOMIC DNA]</scope>
    <source>
        <strain evidence="1 2">DSM 45456</strain>
    </source>
</reference>
<keyword evidence="2" id="KW-1185">Reference proteome</keyword>
<comment type="caution">
    <text evidence="1">The sequence shown here is derived from an EMBL/GenBank/DDBJ whole genome shotgun (WGS) entry which is preliminary data.</text>
</comment>
<gene>
    <name evidence="1" type="ORF">FHX81_3023</name>
</gene>
<organism evidence="1 2">
    <name type="scientific">Saccharothrix saharensis</name>
    <dbReference type="NCBI Taxonomy" id="571190"/>
    <lineage>
        <taxon>Bacteria</taxon>
        <taxon>Bacillati</taxon>
        <taxon>Actinomycetota</taxon>
        <taxon>Actinomycetes</taxon>
        <taxon>Pseudonocardiales</taxon>
        <taxon>Pseudonocardiaceae</taxon>
        <taxon>Saccharothrix</taxon>
    </lineage>
</organism>